<feature type="transmembrane region" description="Helical" evidence="1">
    <location>
        <begin position="12"/>
        <end position="35"/>
    </location>
</feature>
<dbReference type="RefSeq" id="WP_369774700.1">
    <property type="nucleotide sequence ID" value="NZ_JBGEHV010000012.1"/>
</dbReference>
<comment type="caution">
    <text evidence="3">The sequence shown here is derived from an EMBL/GenBank/DDBJ whole genome shotgun (WGS) entry which is preliminary data.</text>
</comment>
<gene>
    <name evidence="3" type="ORF">AB8O55_09070</name>
</gene>
<reference evidence="3 4" key="1">
    <citation type="submission" date="2024-08" db="EMBL/GenBank/DDBJ databases">
        <title>Genome mining of Saccharopolyspora cebuensis PGLac3 from Nigerian medicinal plant.</title>
        <authorList>
            <person name="Ezeobiora C.E."/>
            <person name="Igbokwe N.H."/>
            <person name="Amin D.H."/>
            <person name="Mendie U.E."/>
        </authorList>
    </citation>
    <scope>NUCLEOTIDE SEQUENCE [LARGE SCALE GENOMIC DNA]</scope>
    <source>
        <strain evidence="3 4">PGLac3</strain>
    </source>
</reference>
<keyword evidence="1" id="KW-0472">Membrane</keyword>
<dbReference type="PANTHER" id="PTHR35797:SF1">
    <property type="entry name" value="PROTEASE"/>
    <property type="match status" value="1"/>
</dbReference>
<sequence>MSAPANPHRGDLILFMAATFTASWAAWAVAIALGGPAANPAALVPHLLGAFGPMVGALVLRIRRARRGAPVPEHAVRFRPAHLVGAPLLLVLASATVLGAVLLAHVAGGPGVSAEGALAAVQGSGGLAVFLVNMVVAGPLAEEPGWRGTAYPRMRASMGRFRIGLVLGVIWAVWHLPLFFLDGTVQHQLGLLSPSGVLFAVSSIPMTMLVCCAYERAGVLAAIAVHFATNTTMVLLGVHAPVAQAMIMGFQVIVVAVLLATQRRGSGPTAEPAARPQPAVG</sequence>
<dbReference type="InterPro" id="IPR042150">
    <property type="entry name" value="MmRce1-like"/>
</dbReference>
<evidence type="ECO:0000313" key="3">
    <source>
        <dbReference type="EMBL" id="MEY8039547.1"/>
    </source>
</evidence>
<dbReference type="Pfam" id="PF02517">
    <property type="entry name" value="Rce1-like"/>
    <property type="match status" value="1"/>
</dbReference>
<proteinExistence type="predicted"/>
<feature type="transmembrane region" description="Helical" evidence="1">
    <location>
        <begin position="119"/>
        <end position="140"/>
    </location>
</feature>
<dbReference type="EMBL" id="JBGEHV010000012">
    <property type="protein sequence ID" value="MEY8039547.1"/>
    <property type="molecule type" value="Genomic_DNA"/>
</dbReference>
<evidence type="ECO:0000256" key="1">
    <source>
        <dbReference type="SAM" id="Phobius"/>
    </source>
</evidence>
<feature type="transmembrane region" description="Helical" evidence="1">
    <location>
        <begin position="41"/>
        <end position="62"/>
    </location>
</feature>
<dbReference type="PANTHER" id="PTHR35797">
    <property type="entry name" value="PROTEASE-RELATED"/>
    <property type="match status" value="1"/>
</dbReference>
<evidence type="ECO:0000313" key="4">
    <source>
        <dbReference type="Proteomes" id="UP001564626"/>
    </source>
</evidence>
<dbReference type="InterPro" id="IPR003675">
    <property type="entry name" value="Rce1/LyrA-like_dom"/>
</dbReference>
<feature type="transmembrane region" description="Helical" evidence="1">
    <location>
        <begin position="83"/>
        <end position="107"/>
    </location>
</feature>
<feature type="transmembrane region" description="Helical" evidence="1">
    <location>
        <begin position="242"/>
        <end position="260"/>
    </location>
</feature>
<accession>A0ABV4CHR8</accession>
<feature type="domain" description="CAAX prenyl protease 2/Lysostaphin resistance protein A-like" evidence="2">
    <location>
        <begin position="127"/>
        <end position="231"/>
    </location>
</feature>
<feature type="transmembrane region" description="Helical" evidence="1">
    <location>
        <begin position="217"/>
        <end position="236"/>
    </location>
</feature>
<organism evidence="3 4">
    <name type="scientific">Saccharopolyspora cebuensis</name>
    <dbReference type="NCBI Taxonomy" id="418759"/>
    <lineage>
        <taxon>Bacteria</taxon>
        <taxon>Bacillati</taxon>
        <taxon>Actinomycetota</taxon>
        <taxon>Actinomycetes</taxon>
        <taxon>Pseudonocardiales</taxon>
        <taxon>Pseudonocardiaceae</taxon>
        <taxon>Saccharopolyspora</taxon>
    </lineage>
</organism>
<evidence type="ECO:0000259" key="2">
    <source>
        <dbReference type="Pfam" id="PF02517"/>
    </source>
</evidence>
<name>A0ABV4CHR8_9PSEU</name>
<keyword evidence="4" id="KW-1185">Reference proteome</keyword>
<dbReference type="Proteomes" id="UP001564626">
    <property type="component" value="Unassembled WGS sequence"/>
</dbReference>
<feature type="transmembrane region" description="Helical" evidence="1">
    <location>
        <begin position="192"/>
        <end position="210"/>
    </location>
</feature>
<keyword evidence="1" id="KW-0812">Transmembrane</keyword>
<protein>
    <submittedName>
        <fullName evidence="3">Lysostaphin resistance A-like protein</fullName>
    </submittedName>
</protein>
<feature type="transmembrane region" description="Helical" evidence="1">
    <location>
        <begin position="161"/>
        <end position="180"/>
    </location>
</feature>
<keyword evidence="1" id="KW-1133">Transmembrane helix</keyword>